<proteinExistence type="predicted"/>
<evidence type="ECO:0000256" key="12">
    <source>
        <dbReference type="PROSITE-ProRule" id="PRU00110"/>
    </source>
</evidence>
<comment type="catalytic activity">
    <reaction evidence="1">
        <text>ATP + protein L-histidine = ADP + protein N-phospho-L-histidine.</text>
        <dbReference type="EC" id="2.7.13.3"/>
    </reaction>
</comment>
<dbReference type="InterPro" id="IPR051315">
    <property type="entry name" value="Bact_Chemotaxis_CheA"/>
</dbReference>
<dbReference type="InterPro" id="IPR004358">
    <property type="entry name" value="Sig_transdc_His_kin-like_C"/>
</dbReference>
<comment type="function">
    <text evidence="11">Involved in the transmission of sensory signals from the chemoreceptors to the flagellar motors. CheA is autophosphorylated; it can transfer its phosphate group to either CheB or CheY.</text>
</comment>
<dbReference type="SMART" id="SM00073">
    <property type="entry name" value="HPT"/>
    <property type="match status" value="1"/>
</dbReference>
<keyword evidence="8" id="KW-0418">Kinase</keyword>
<dbReference type="InterPro" id="IPR036061">
    <property type="entry name" value="CheW-like_dom_sf"/>
</dbReference>
<evidence type="ECO:0000256" key="10">
    <source>
        <dbReference type="ARBA" id="ARBA00023012"/>
    </source>
</evidence>
<feature type="domain" description="CheW-like" evidence="14">
    <location>
        <begin position="571"/>
        <end position="710"/>
    </location>
</feature>
<dbReference type="PROSITE" id="PS50109">
    <property type="entry name" value="HIS_KIN"/>
    <property type="match status" value="1"/>
</dbReference>
<dbReference type="Pfam" id="PF01584">
    <property type="entry name" value="CheW"/>
    <property type="match status" value="1"/>
</dbReference>
<evidence type="ECO:0000259" key="13">
    <source>
        <dbReference type="PROSITE" id="PS50109"/>
    </source>
</evidence>
<evidence type="ECO:0000256" key="5">
    <source>
        <dbReference type="ARBA" id="ARBA00022553"/>
    </source>
</evidence>
<dbReference type="SUPFAM" id="SSF50341">
    <property type="entry name" value="CheW-like"/>
    <property type="match status" value="1"/>
</dbReference>
<dbReference type="SUPFAM" id="SSF47384">
    <property type="entry name" value="Homodimeric domain of signal transducing histidine kinase"/>
    <property type="match status" value="1"/>
</dbReference>
<dbReference type="InterPro" id="IPR037257">
    <property type="entry name" value="T2SS_E_N_sf"/>
</dbReference>
<dbReference type="EC" id="2.7.13.3" evidence="2"/>
<dbReference type="SMART" id="SM00387">
    <property type="entry name" value="HATPase_c"/>
    <property type="match status" value="1"/>
</dbReference>
<gene>
    <name evidence="16" type="primary">cheA</name>
</gene>
<evidence type="ECO:0000256" key="9">
    <source>
        <dbReference type="ARBA" id="ARBA00022840"/>
    </source>
</evidence>
<dbReference type="Pfam" id="PF01627">
    <property type="entry name" value="Hpt"/>
    <property type="match status" value="1"/>
</dbReference>
<dbReference type="SUPFAM" id="SSF47226">
    <property type="entry name" value="Histidine-containing phosphotransfer domain, HPT domain"/>
    <property type="match status" value="1"/>
</dbReference>
<evidence type="ECO:0000256" key="11">
    <source>
        <dbReference type="ARBA" id="ARBA00035100"/>
    </source>
</evidence>
<keyword evidence="5 12" id="KW-0597">Phosphoprotein</keyword>
<dbReference type="Gene3D" id="3.30.565.10">
    <property type="entry name" value="Histidine kinase-like ATPase, C-terminal domain"/>
    <property type="match status" value="1"/>
</dbReference>
<dbReference type="SUPFAM" id="SSF55874">
    <property type="entry name" value="ATPase domain of HSP90 chaperone/DNA topoisomerase II/histidine kinase"/>
    <property type="match status" value="1"/>
</dbReference>
<evidence type="ECO:0000256" key="4">
    <source>
        <dbReference type="ARBA" id="ARBA00022500"/>
    </source>
</evidence>
<evidence type="ECO:0000313" key="16">
    <source>
        <dbReference type="EMBL" id="BAQ18892.1"/>
    </source>
</evidence>
<keyword evidence="9" id="KW-0067">ATP-binding</keyword>
<accession>A0A0A8K8Q0</accession>
<dbReference type="InterPro" id="IPR036890">
    <property type="entry name" value="HATPase_C_sf"/>
</dbReference>
<feature type="modified residue" description="Phosphohistidine" evidence="12">
    <location>
        <position position="46"/>
    </location>
</feature>
<dbReference type="InterPro" id="IPR005467">
    <property type="entry name" value="His_kinase_dom"/>
</dbReference>
<evidence type="ECO:0000256" key="2">
    <source>
        <dbReference type="ARBA" id="ARBA00012438"/>
    </source>
</evidence>
<dbReference type="PANTHER" id="PTHR43395">
    <property type="entry name" value="SENSOR HISTIDINE KINASE CHEA"/>
    <property type="match status" value="1"/>
</dbReference>
<dbReference type="GO" id="GO:0005737">
    <property type="term" value="C:cytoplasm"/>
    <property type="evidence" value="ECO:0007669"/>
    <property type="project" value="InterPro"/>
</dbReference>
<dbReference type="SMART" id="SM01231">
    <property type="entry name" value="H-kinase_dim"/>
    <property type="match status" value="1"/>
</dbReference>
<dbReference type="InterPro" id="IPR003594">
    <property type="entry name" value="HATPase_dom"/>
</dbReference>
<dbReference type="PRINTS" id="PR00344">
    <property type="entry name" value="BCTRLSENSOR"/>
</dbReference>
<dbReference type="EMBL" id="LC016823">
    <property type="protein sequence ID" value="BAQ18892.1"/>
    <property type="molecule type" value="Genomic_DNA"/>
</dbReference>
<dbReference type="GO" id="GO:0000155">
    <property type="term" value="F:phosphorelay sensor kinase activity"/>
    <property type="evidence" value="ECO:0007669"/>
    <property type="project" value="InterPro"/>
</dbReference>
<keyword evidence="7" id="KW-0547">Nucleotide-binding</keyword>
<keyword evidence="10" id="KW-0902">Two-component regulatory system</keyword>
<name>A0A0A8K8Q0_9SPHN</name>
<reference evidence="16" key="1">
    <citation type="submission" date="2014-12" db="EMBL/GenBank/DDBJ databases">
        <title>Formation of a single polar flagellum by lateral and polar bacterial flagellar gene sets.</title>
        <authorList>
            <person name="Maruyama Y."/>
            <person name="Kobayashi M."/>
            <person name="Murata K."/>
            <person name="Hashimoto W."/>
        </authorList>
    </citation>
    <scope>NUCLEOTIDE SEQUENCE</scope>
    <source>
        <strain evidence="16">A1</strain>
    </source>
</reference>
<dbReference type="InterPro" id="IPR008207">
    <property type="entry name" value="Sig_transdc_His_kin_Hpt_dom"/>
</dbReference>
<dbReference type="CDD" id="cd00088">
    <property type="entry name" value="HPT"/>
    <property type="match status" value="1"/>
</dbReference>
<keyword evidence="4" id="KW-0145">Chemotaxis</keyword>
<feature type="domain" description="Histidine kinase" evidence="13">
    <location>
        <begin position="370"/>
        <end position="579"/>
    </location>
</feature>
<evidence type="ECO:0000256" key="6">
    <source>
        <dbReference type="ARBA" id="ARBA00022679"/>
    </source>
</evidence>
<dbReference type="InterPro" id="IPR036097">
    <property type="entry name" value="HisK_dim/P_sf"/>
</dbReference>
<dbReference type="PROSITE" id="PS50851">
    <property type="entry name" value="CHEW"/>
    <property type="match status" value="1"/>
</dbReference>
<dbReference type="FunFam" id="3.30.565.10:FF:000016">
    <property type="entry name" value="Chemotaxis protein CheA, putative"/>
    <property type="match status" value="1"/>
</dbReference>
<dbReference type="Gene3D" id="1.20.120.160">
    <property type="entry name" value="HPT domain"/>
    <property type="match status" value="1"/>
</dbReference>
<dbReference type="GO" id="GO:0006935">
    <property type="term" value="P:chemotaxis"/>
    <property type="evidence" value="ECO:0007669"/>
    <property type="project" value="UniProtKB-KW"/>
</dbReference>
<dbReference type="CDD" id="cd16916">
    <property type="entry name" value="HATPase_CheA-like"/>
    <property type="match status" value="1"/>
</dbReference>
<evidence type="ECO:0000256" key="3">
    <source>
        <dbReference type="ARBA" id="ARBA00021495"/>
    </source>
</evidence>
<dbReference type="InterPro" id="IPR037006">
    <property type="entry name" value="CheA-like_homodim_sf"/>
</dbReference>
<evidence type="ECO:0000256" key="7">
    <source>
        <dbReference type="ARBA" id="ARBA00022741"/>
    </source>
</evidence>
<keyword evidence="6" id="KW-0808">Transferase</keyword>
<dbReference type="AlphaFoldDB" id="A0A0A8K8Q0"/>
<dbReference type="Pfam" id="PF02518">
    <property type="entry name" value="HATPase_c"/>
    <property type="match status" value="1"/>
</dbReference>
<dbReference type="PROSITE" id="PS50894">
    <property type="entry name" value="HPT"/>
    <property type="match status" value="1"/>
</dbReference>
<dbReference type="SUPFAM" id="SSF160246">
    <property type="entry name" value="EspE N-terminal domain-like"/>
    <property type="match status" value="1"/>
</dbReference>
<dbReference type="Gene3D" id="1.10.287.560">
    <property type="entry name" value="Histidine kinase CheA-like, homodimeric domain"/>
    <property type="match status" value="1"/>
</dbReference>
<dbReference type="GO" id="GO:0005524">
    <property type="term" value="F:ATP binding"/>
    <property type="evidence" value="ECO:0007669"/>
    <property type="project" value="UniProtKB-KW"/>
</dbReference>
<feature type="domain" description="HPt" evidence="15">
    <location>
        <begin position="1"/>
        <end position="103"/>
    </location>
</feature>
<dbReference type="SMART" id="SM00260">
    <property type="entry name" value="CheW"/>
    <property type="match status" value="1"/>
</dbReference>
<protein>
    <recommendedName>
        <fullName evidence="3">Chemotaxis protein CheA</fullName>
        <ecNumber evidence="2">2.7.13.3</ecNumber>
    </recommendedName>
</protein>
<dbReference type="Pfam" id="PF02895">
    <property type="entry name" value="H-kinase_dim"/>
    <property type="match status" value="1"/>
</dbReference>
<sequence>MDLSAARDALVQEARELLAAQEAALLDIETYGADDDRINAIFRAAHTIKGSAGLFALDLIVSFTHVMESVLDRVRNGVLSLDGELVSTLLACGDYLGRLIEAVETGTESEDPDSERRAQLLASLEARLGRSPSATPAPAAAALEQTAEWEAEHGSVGNENWHLSLRFGPDTLRHGMDPLSFIRYLGGLGKLVSVHTLTEAIPPADSMDPETCYLGFEIDLQSDANKETLEAVFEFVREDSRIRILPPRARISEYVALIEAQDDSQPRRLGELLVAGGTLTQTELAEMLAMQAGEAPGTLLGQLLVQEDVVQPPVVAAALARQKQTEERRSHEQKVIKVEAAKLDQLINLVGELVIASAGARLVADRARQSVLSEALGEVAQLVEQIRDRALNLRMIPIGEVFQRFPRVVRDVSQELGKRIELTITGAETELDKSMVEKLSDPLMHIVRNAMDHGIEPVEAREAAGKPGVGQLRLHAYHESGCIVIEVSDDGRGLDAARIREKAIEKELIAADAQLTDAEIHQLIFAPGFSTAAKVTNLSGRGVGMDVVKRNIEQLRGAIEIDTAPGTGTTMRIRLPLTLAIIDGFQVAVGDAVFVIPLDMVVECADMQASSGGQHILNLRGEALPYVRLRELFDLPPADAGSRESLVVVEYGQHRAGLVVDRLLGEFQAVIKPLGQLFRGLKGLSGSTILGNGSVALILDVPMLVASGVSPEEADATGTSNAGVIPQK</sequence>
<dbReference type="InterPro" id="IPR036641">
    <property type="entry name" value="HPT_dom_sf"/>
</dbReference>
<evidence type="ECO:0000259" key="15">
    <source>
        <dbReference type="PROSITE" id="PS50894"/>
    </source>
</evidence>
<evidence type="ECO:0000256" key="1">
    <source>
        <dbReference type="ARBA" id="ARBA00000085"/>
    </source>
</evidence>
<dbReference type="InterPro" id="IPR002545">
    <property type="entry name" value="CheW-lke_dom"/>
</dbReference>
<dbReference type="PANTHER" id="PTHR43395:SF10">
    <property type="entry name" value="CHEMOTAXIS PROTEIN CHEA"/>
    <property type="match status" value="1"/>
</dbReference>
<dbReference type="Gene3D" id="2.30.30.40">
    <property type="entry name" value="SH3 Domains"/>
    <property type="match status" value="1"/>
</dbReference>
<dbReference type="CDD" id="cd00731">
    <property type="entry name" value="CheA_reg"/>
    <property type="match status" value="1"/>
</dbReference>
<organism evidence="16">
    <name type="scientific">Sphingomonas sp. A1</name>
    <dbReference type="NCBI Taxonomy" id="90322"/>
    <lineage>
        <taxon>Bacteria</taxon>
        <taxon>Pseudomonadati</taxon>
        <taxon>Pseudomonadota</taxon>
        <taxon>Alphaproteobacteria</taxon>
        <taxon>Sphingomonadales</taxon>
        <taxon>Sphingomonadaceae</taxon>
        <taxon>Sphingomonas</taxon>
    </lineage>
</organism>
<evidence type="ECO:0000256" key="8">
    <source>
        <dbReference type="ARBA" id="ARBA00022777"/>
    </source>
</evidence>
<dbReference type="InterPro" id="IPR004105">
    <property type="entry name" value="CheA-like_dim"/>
</dbReference>
<evidence type="ECO:0000259" key="14">
    <source>
        <dbReference type="PROSITE" id="PS50851"/>
    </source>
</evidence>